<dbReference type="EMBL" id="JBHTMK010000031">
    <property type="protein sequence ID" value="MFD1367962.1"/>
    <property type="molecule type" value="Genomic_DNA"/>
</dbReference>
<proteinExistence type="predicted"/>
<dbReference type="Proteomes" id="UP001597183">
    <property type="component" value="Unassembled WGS sequence"/>
</dbReference>
<dbReference type="PANTHER" id="PTHR43384:SF13">
    <property type="entry name" value="SLR0110 PROTEIN"/>
    <property type="match status" value="1"/>
</dbReference>
<sequence length="393" mass="42590">MTLYVYVEPDEARRAEVGPAFREVGCTMLATMGDLETHLPRYPETILVILGATVDLGEALMFTAYQRLQRPLIGVVLIRRTLEPAVVLDCLRSGVREIVEEADHDGLRAATIRSIDLSKALSSTLRGTTEQAPYARVVTVFAGKGGCGRSTVAANLAVALAGGGRRVLLIDLDLQFGDVAIMLRLSPERNITGGLSMSGRLDEPGLRSIVAGHRSGLDALLAPPSPAEGERISREFVVEVLDVARPAYDFIVVDTPAVVTDQVLAALDMSDWFIPIVTPDLPALKSVRLTSEMFDLLDYPKDRRLLVFNRANTEVGLSVSDVEAAVGMPFAVRVPSSRDVPVSVNQGEPLTMTDPLHPVSRAIRQLADRCAGIETAPVRRRGLFGFGRRKDRG</sequence>
<organism evidence="2 3">
    <name type="scientific">Actinoplanes sichuanensis</name>
    <dbReference type="NCBI Taxonomy" id="512349"/>
    <lineage>
        <taxon>Bacteria</taxon>
        <taxon>Bacillati</taxon>
        <taxon>Actinomycetota</taxon>
        <taxon>Actinomycetes</taxon>
        <taxon>Micromonosporales</taxon>
        <taxon>Micromonosporaceae</taxon>
        <taxon>Actinoplanes</taxon>
    </lineage>
</organism>
<dbReference type="InterPro" id="IPR027417">
    <property type="entry name" value="P-loop_NTPase"/>
</dbReference>
<dbReference type="PANTHER" id="PTHR43384">
    <property type="entry name" value="SEPTUM SITE-DETERMINING PROTEIN MIND HOMOLOG, CHLOROPLASTIC-RELATED"/>
    <property type="match status" value="1"/>
</dbReference>
<dbReference type="InterPro" id="IPR002586">
    <property type="entry name" value="CobQ/CobB/MinD/ParA_Nub-bd_dom"/>
</dbReference>
<protein>
    <submittedName>
        <fullName evidence="2">CpaE family protein</fullName>
    </submittedName>
</protein>
<name>A0ABW4ACR8_9ACTN</name>
<evidence type="ECO:0000313" key="3">
    <source>
        <dbReference type="Proteomes" id="UP001597183"/>
    </source>
</evidence>
<gene>
    <name evidence="2" type="ORF">ACFQ5G_21630</name>
</gene>
<accession>A0ABW4ACR8</accession>
<comment type="caution">
    <text evidence="2">The sequence shown here is derived from an EMBL/GenBank/DDBJ whole genome shotgun (WGS) entry which is preliminary data.</text>
</comment>
<evidence type="ECO:0000259" key="1">
    <source>
        <dbReference type="Pfam" id="PF01656"/>
    </source>
</evidence>
<reference evidence="3" key="1">
    <citation type="journal article" date="2019" name="Int. J. Syst. Evol. Microbiol.">
        <title>The Global Catalogue of Microorganisms (GCM) 10K type strain sequencing project: providing services to taxonomists for standard genome sequencing and annotation.</title>
        <authorList>
            <consortium name="The Broad Institute Genomics Platform"/>
            <consortium name="The Broad Institute Genome Sequencing Center for Infectious Disease"/>
            <person name="Wu L."/>
            <person name="Ma J."/>
        </authorList>
    </citation>
    <scope>NUCLEOTIDE SEQUENCE [LARGE SCALE GENOMIC DNA]</scope>
    <source>
        <strain evidence="3">CCM 7526</strain>
    </source>
</reference>
<dbReference type="Pfam" id="PF01656">
    <property type="entry name" value="CbiA"/>
    <property type="match status" value="1"/>
</dbReference>
<feature type="domain" description="CobQ/CobB/MinD/ParA nucleotide binding" evidence="1">
    <location>
        <begin position="138"/>
        <end position="349"/>
    </location>
</feature>
<evidence type="ECO:0000313" key="2">
    <source>
        <dbReference type="EMBL" id="MFD1367962.1"/>
    </source>
</evidence>
<dbReference type="InterPro" id="IPR050625">
    <property type="entry name" value="ParA/MinD_ATPase"/>
</dbReference>
<dbReference type="Gene3D" id="3.40.50.300">
    <property type="entry name" value="P-loop containing nucleotide triphosphate hydrolases"/>
    <property type="match status" value="1"/>
</dbReference>
<dbReference type="RefSeq" id="WP_317787370.1">
    <property type="nucleotide sequence ID" value="NZ_AP028461.1"/>
</dbReference>
<dbReference type="SUPFAM" id="SSF52540">
    <property type="entry name" value="P-loop containing nucleoside triphosphate hydrolases"/>
    <property type="match status" value="1"/>
</dbReference>
<keyword evidence="3" id="KW-1185">Reference proteome</keyword>